<proteinExistence type="predicted"/>
<feature type="transmembrane region" description="Helical" evidence="1">
    <location>
        <begin position="12"/>
        <end position="37"/>
    </location>
</feature>
<gene>
    <name evidence="2" type="primary">ND6</name>
</gene>
<keyword evidence="1" id="KW-0472">Membrane</keyword>
<keyword evidence="1" id="KW-1133">Transmembrane helix</keyword>
<organism evidence="2">
    <name type="scientific">Telenomus dignus</name>
    <dbReference type="NCBI Taxonomy" id="1738631"/>
    <lineage>
        <taxon>Eukaryota</taxon>
        <taxon>Metazoa</taxon>
        <taxon>Ecdysozoa</taxon>
        <taxon>Arthropoda</taxon>
        <taxon>Hexapoda</taxon>
        <taxon>Insecta</taxon>
        <taxon>Pterygota</taxon>
        <taxon>Neoptera</taxon>
        <taxon>Endopterygota</taxon>
        <taxon>Hymenoptera</taxon>
        <taxon>Apocrita</taxon>
        <taxon>Proctotrupomorpha</taxon>
        <taxon>Platygastroidea</taxon>
        <taxon>Scelionidae</taxon>
        <taxon>Telenominae</taxon>
        <taxon>Telenomus</taxon>
    </lineage>
</organism>
<protein>
    <submittedName>
        <fullName evidence="2">NADH dehydrogenase subunit 6</fullName>
    </submittedName>
</protein>
<sequence>MMLYYKLFLFLMINFILLFNKNFQMSIFIFLIVMMIIPLNYKFLNPMMINLNIIIFTILLMIFFNFINKTNWFSILIFLVMIGGMMILFLYLNSFAINESSSNNKYLMKNLELKMTFLILINLMMNNSFIMNFIMKNILIMNFKLKINLTNEPTTIFIFNKFSSLFLIFMISYLLVTLISITYICMSKKSSMRMMN</sequence>
<feature type="transmembrane region" description="Helical" evidence="1">
    <location>
        <begin position="113"/>
        <end position="135"/>
    </location>
</feature>
<feature type="transmembrane region" description="Helical" evidence="1">
    <location>
        <begin position="49"/>
        <end position="67"/>
    </location>
</feature>
<keyword evidence="2" id="KW-0496">Mitochondrion</keyword>
<feature type="transmembrane region" description="Helical" evidence="1">
    <location>
        <begin position="73"/>
        <end position="92"/>
    </location>
</feature>
<evidence type="ECO:0000256" key="1">
    <source>
        <dbReference type="SAM" id="Phobius"/>
    </source>
</evidence>
<feature type="transmembrane region" description="Helical" evidence="1">
    <location>
        <begin position="165"/>
        <end position="186"/>
    </location>
</feature>
<accession>A0A342I4D6</accession>
<dbReference type="EMBL" id="KR270640">
    <property type="protein sequence ID" value="ALJ93711.1"/>
    <property type="molecule type" value="Genomic_DNA"/>
</dbReference>
<name>A0A342I4D6_9HYME</name>
<geneLocation type="mitochondrion" evidence="2"/>
<evidence type="ECO:0000313" key="2">
    <source>
        <dbReference type="EMBL" id="ALJ93711.1"/>
    </source>
</evidence>
<reference evidence="2" key="1">
    <citation type="submission" date="2015-04" db="EMBL/GenBank/DDBJ databases">
        <title>The complete mitochondrial genome of Telenomus dignus.</title>
        <authorList>
            <person name="Wei S.J."/>
            <person name="Wu Q.L."/>
        </authorList>
    </citation>
    <scope>NUCLEOTIDE SEQUENCE</scope>
</reference>
<keyword evidence="1" id="KW-0812">Transmembrane</keyword>
<dbReference type="AlphaFoldDB" id="A0A342I4D6"/>